<dbReference type="InterPro" id="IPR021993">
    <property type="entry name" value="ATPase-cat-bd"/>
</dbReference>
<dbReference type="GO" id="GO:0016887">
    <property type="term" value="F:ATP hydrolysis activity"/>
    <property type="evidence" value="ECO:0007669"/>
    <property type="project" value="InterPro"/>
</dbReference>
<dbReference type="PROSITE" id="PS00154">
    <property type="entry name" value="ATPASE_E1_E2"/>
    <property type="match status" value="1"/>
</dbReference>
<evidence type="ECO:0000256" key="9">
    <source>
        <dbReference type="ARBA" id="ARBA00022840"/>
    </source>
</evidence>
<evidence type="ECO:0000256" key="11">
    <source>
        <dbReference type="ARBA" id="ARBA00022967"/>
    </source>
</evidence>
<reference evidence="18 19" key="1">
    <citation type="submission" date="2019-10" db="EMBL/GenBank/DDBJ databases">
        <title>New genus of Silvanigrellaceae.</title>
        <authorList>
            <person name="Pitt A."/>
            <person name="Hahn M.W."/>
        </authorList>
    </citation>
    <scope>NUCLEOTIDE SEQUENCE [LARGE SCALE GENOMIC DNA]</scope>
    <source>
        <strain evidence="18 19">33A1-SZDP</strain>
    </source>
</reference>
<keyword evidence="19" id="KW-1185">Reference proteome</keyword>
<dbReference type="InterPro" id="IPR036163">
    <property type="entry name" value="HMA_dom_sf"/>
</dbReference>
<comment type="subcellular location">
    <subcellularLocation>
        <location evidence="1">Cell membrane</location>
        <topology evidence="1">Multi-pass membrane protein</topology>
    </subcellularLocation>
</comment>
<evidence type="ECO:0000256" key="12">
    <source>
        <dbReference type="ARBA" id="ARBA00022989"/>
    </source>
</evidence>
<dbReference type="InterPro" id="IPR018303">
    <property type="entry name" value="ATPase_P-typ_P_site"/>
</dbReference>
<keyword evidence="11" id="KW-1278">Translocase</keyword>
<dbReference type="Gene3D" id="3.40.50.1000">
    <property type="entry name" value="HAD superfamily/HAD-like"/>
    <property type="match status" value="1"/>
</dbReference>
<evidence type="ECO:0000256" key="15">
    <source>
        <dbReference type="RuleBase" id="RU362081"/>
    </source>
</evidence>
<dbReference type="InterPro" id="IPR059000">
    <property type="entry name" value="ATPase_P-type_domA"/>
</dbReference>
<evidence type="ECO:0000256" key="5">
    <source>
        <dbReference type="ARBA" id="ARBA00022553"/>
    </source>
</evidence>
<dbReference type="Pfam" id="PF00702">
    <property type="entry name" value="Hydrolase"/>
    <property type="match status" value="1"/>
</dbReference>
<dbReference type="InterPro" id="IPR017969">
    <property type="entry name" value="Heavy-metal-associated_CS"/>
</dbReference>
<feature type="transmembrane region" description="Helical" evidence="15">
    <location>
        <begin position="212"/>
        <end position="232"/>
    </location>
</feature>
<evidence type="ECO:0000256" key="4">
    <source>
        <dbReference type="ARBA" id="ARBA00022475"/>
    </source>
</evidence>
<dbReference type="InterPro" id="IPR027256">
    <property type="entry name" value="P-typ_ATPase_IB"/>
</dbReference>
<feature type="domain" description="Putative metal-binding" evidence="17">
    <location>
        <begin position="48"/>
        <end position="116"/>
    </location>
</feature>
<keyword evidence="6 15" id="KW-0812">Transmembrane</keyword>
<feature type="transmembrane region" description="Helical" evidence="15">
    <location>
        <begin position="775"/>
        <end position="795"/>
    </location>
</feature>
<dbReference type="NCBIfam" id="TIGR01525">
    <property type="entry name" value="ATPase-IB_hvy"/>
    <property type="match status" value="1"/>
</dbReference>
<evidence type="ECO:0000313" key="19">
    <source>
        <dbReference type="Proteomes" id="UP000442694"/>
    </source>
</evidence>
<keyword evidence="8 15" id="KW-0547">Nucleotide-binding</keyword>
<dbReference type="SUPFAM" id="SSF55008">
    <property type="entry name" value="HMA, heavy metal-associated domain"/>
    <property type="match status" value="1"/>
</dbReference>
<dbReference type="PROSITE" id="PS01047">
    <property type="entry name" value="HMA_1"/>
    <property type="match status" value="1"/>
</dbReference>
<dbReference type="GO" id="GO:0055070">
    <property type="term" value="P:copper ion homeostasis"/>
    <property type="evidence" value="ECO:0007669"/>
    <property type="project" value="TreeGrafter"/>
</dbReference>
<dbReference type="InterPro" id="IPR023299">
    <property type="entry name" value="ATPase_P-typ_cyto_dom_N"/>
</dbReference>
<evidence type="ECO:0000256" key="3">
    <source>
        <dbReference type="ARBA" id="ARBA00022448"/>
    </source>
</evidence>
<dbReference type="GO" id="GO:0005507">
    <property type="term" value="F:copper ion binding"/>
    <property type="evidence" value="ECO:0007669"/>
    <property type="project" value="TreeGrafter"/>
</dbReference>
<protein>
    <submittedName>
        <fullName evidence="18">Heavy metal translocating P-type ATPase</fullName>
    </submittedName>
</protein>
<feature type="transmembrane region" description="Helical" evidence="15">
    <location>
        <begin position="472"/>
        <end position="495"/>
    </location>
</feature>
<dbReference type="Gene3D" id="3.30.70.100">
    <property type="match status" value="1"/>
</dbReference>
<evidence type="ECO:0000256" key="10">
    <source>
        <dbReference type="ARBA" id="ARBA00022842"/>
    </source>
</evidence>
<dbReference type="Gene3D" id="3.40.1110.10">
    <property type="entry name" value="Calcium-transporting ATPase, cytoplasmic domain N"/>
    <property type="match status" value="1"/>
</dbReference>
<dbReference type="NCBIfam" id="TIGR01494">
    <property type="entry name" value="ATPase_P-type"/>
    <property type="match status" value="2"/>
</dbReference>
<dbReference type="EMBL" id="WFLN01000007">
    <property type="protein sequence ID" value="KAB8029969.1"/>
    <property type="molecule type" value="Genomic_DNA"/>
</dbReference>
<dbReference type="Pfam" id="PF12156">
    <property type="entry name" value="ATPase-cat_bd"/>
    <property type="match status" value="1"/>
</dbReference>
<feature type="transmembrane region" description="Helical" evidence="15">
    <location>
        <begin position="444"/>
        <end position="466"/>
    </location>
</feature>
<feature type="transmembrane region" description="Helical" evidence="15">
    <location>
        <begin position="244"/>
        <end position="265"/>
    </location>
</feature>
<dbReference type="PANTHER" id="PTHR43520">
    <property type="entry name" value="ATP7, ISOFORM B"/>
    <property type="match status" value="1"/>
</dbReference>
<accession>A0A833N3L4</accession>
<name>A0A833N3L4_9BACT</name>
<evidence type="ECO:0000256" key="8">
    <source>
        <dbReference type="ARBA" id="ARBA00022741"/>
    </source>
</evidence>
<dbReference type="Proteomes" id="UP000442694">
    <property type="component" value="Unassembled WGS sequence"/>
</dbReference>
<dbReference type="InterPro" id="IPR023298">
    <property type="entry name" value="ATPase_P-typ_TM_dom_sf"/>
</dbReference>
<keyword evidence="3" id="KW-0813">Transport</keyword>
<dbReference type="SUPFAM" id="SSF81653">
    <property type="entry name" value="Calcium ATPase, transduction domain A"/>
    <property type="match status" value="1"/>
</dbReference>
<proteinExistence type="inferred from homology"/>
<keyword evidence="4 15" id="KW-1003">Cell membrane</keyword>
<keyword evidence="12 15" id="KW-1133">Transmembrane helix</keyword>
<comment type="caution">
    <text evidence="18">The sequence shown here is derived from an EMBL/GenBank/DDBJ whole genome shotgun (WGS) entry which is preliminary data.</text>
</comment>
<dbReference type="SUPFAM" id="SSF81665">
    <property type="entry name" value="Calcium ATPase, transmembrane domain M"/>
    <property type="match status" value="1"/>
</dbReference>
<keyword evidence="5" id="KW-0597">Phosphoprotein</keyword>
<dbReference type="SUPFAM" id="SSF56784">
    <property type="entry name" value="HAD-like"/>
    <property type="match status" value="1"/>
</dbReference>
<dbReference type="GO" id="GO:0005886">
    <property type="term" value="C:plasma membrane"/>
    <property type="evidence" value="ECO:0007669"/>
    <property type="project" value="UniProtKB-SubCell"/>
</dbReference>
<dbReference type="PANTHER" id="PTHR43520:SF5">
    <property type="entry name" value="CATION-TRANSPORTING P-TYPE ATPASE-RELATED"/>
    <property type="match status" value="1"/>
</dbReference>
<feature type="transmembrane region" description="Helical" evidence="15">
    <location>
        <begin position="305"/>
        <end position="323"/>
    </location>
</feature>
<dbReference type="AlphaFoldDB" id="A0A833N3L4"/>
<organism evidence="18 19">
    <name type="scientific">Fluviispira multicolorata</name>
    <dbReference type="NCBI Taxonomy" id="2654512"/>
    <lineage>
        <taxon>Bacteria</taxon>
        <taxon>Pseudomonadati</taxon>
        <taxon>Bdellovibrionota</taxon>
        <taxon>Oligoflexia</taxon>
        <taxon>Silvanigrellales</taxon>
        <taxon>Silvanigrellaceae</taxon>
        <taxon>Fluviispira</taxon>
    </lineage>
</organism>
<dbReference type="GO" id="GO:0005524">
    <property type="term" value="F:ATP binding"/>
    <property type="evidence" value="ECO:0007669"/>
    <property type="project" value="UniProtKB-UniRule"/>
</dbReference>
<dbReference type="InterPro" id="IPR001757">
    <property type="entry name" value="P_typ_ATPase"/>
</dbReference>
<evidence type="ECO:0000259" key="17">
    <source>
        <dbReference type="Pfam" id="PF12156"/>
    </source>
</evidence>
<keyword evidence="7 15" id="KW-0479">Metal-binding</keyword>
<evidence type="ECO:0000256" key="14">
    <source>
        <dbReference type="ARBA" id="ARBA00023136"/>
    </source>
</evidence>
<evidence type="ECO:0000259" key="16">
    <source>
        <dbReference type="Pfam" id="PF00122"/>
    </source>
</evidence>
<keyword evidence="9 15" id="KW-0067">ATP-binding</keyword>
<feature type="transmembrane region" description="Helical" evidence="15">
    <location>
        <begin position="277"/>
        <end position="299"/>
    </location>
</feature>
<feature type="transmembrane region" description="Helical" evidence="15">
    <location>
        <begin position="801"/>
        <end position="820"/>
    </location>
</feature>
<feature type="domain" description="P-type ATPase A" evidence="16">
    <location>
        <begin position="345"/>
        <end position="425"/>
    </location>
</feature>
<dbReference type="Pfam" id="PF00122">
    <property type="entry name" value="E1-E2_ATPase"/>
    <property type="match status" value="1"/>
</dbReference>
<evidence type="ECO:0000256" key="13">
    <source>
        <dbReference type="ARBA" id="ARBA00023065"/>
    </source>
</evidence>
<dbReference type="Gene3D" id="2.70.150.10">
    <property type="entry name" value="Calcium-transporting ATPase, cytoplasmic transduction domain A"/>
    <property type="match status" value="1"/>
</dbReference>
<dbReference type="InterPro" id="IPR023214">
    <property type="entry name" value="HAD_sf"/>
</dbReference>
<dbReference type="GO" id="GO:0043682">
    <property type="term" value="F:P-type divalent copper transporter activity"/>
    <property type="evidence" value="ECO:0007669"/>
    <property type="project" value="TreeGrafter"/>
</dbReference>
<keyword evidence="10" id="KW-0460">Magnesium</keyword>
<sequence>MATDDKGTIMFKKSLIKNDSQYEQNNSLIAQNMNDHEVDIGNKLPELCLHCQNSLITKRVKNSFCCKGCYSVYYFLKSHDLNKYYEIMKLVGKHPTQVDEVNDSHFLIFRDESLNSIFKIKDEKWGFFVPEVKCAACIWLIEKILSRDSNIYGVSVSLLERTVSFSFKNENEKSLEQTARLLISAGYDVLPLPFLSSKEFRSKYEKERIKDIAVAGFAFGNVMIFAASSYFGLYFGIETHINKLFIILSMIITVPTVVYAGRSFFINSVRALKNKIVHIDMTISFALIVSLIVSIYETIMNSGKVYYDTITGLIFLLLVGRYFHEKSINKAKELGESIKNILPTEAYTIKKGDILIVPIGKEFLADGRIIEGETEVNEASLSGEEYPVVKKVSDFVLAGSQNILKPVKIIAEKTGTETWISSLENLIGAAKSRKSHIESVMEKILPHFTYFTIFSSFIASFVWYFIDKTQALDVFVAILIISCPCALALATPLAMSSALKKLWENGVIVKSSETIETISKINTLIFDKTGTLTEGNLNIINHICLNKDKFALKSPEEEEILNAIAQITKHSLHLVSKAITKKYLKSELNISLTDIEEYAGKGMLAFLNGIEIRIGKASFVGLKEDNSSSEFCTYAKYEQFFFKFILSETIRVDAKEFIQYLDKRNIESYILSGDRKESVRKIAEALNVKAENCFSSLLPFEKLEYLESLQKSGRYVMAIGDGVNDAAMLAKAHVGIAAHGGVDIALHSSDLFLRKHEMSLLKKTFEYSKYVKRTLIILFSVSLFYNGIVVILASLGFVNPLFAALFMPFSSLTVYFIVLFRKGNKIWRL</sequence>
<evidence type="ECO:0000256" key="7">
    <source>
        <dbReference type="ARBA" id="ARBA00022723"/>
    </source>
</evidence>
<keyword evidence="14 15" id="KW-0472">Membrane</keyword>
<evidence type="ECO:0000256" key="1">
    <source>
        <dbReference type="ARBA" id="ARBA00004651"/>
    </source>
</evidence>
<gene>
    <name evidence="18" type="ORF">GCL57_10560</name>
</gene>
<dbReference type="InterPro" id="IPR036412">
    <property type="entry name" value="HAD-like_sf"/>
</dbReference>
<keyword evidence="13" id="KW-0406">Ion transport</keyword>
<evidence type="ECO:0000256" key="6">
    <source>
        <dbReference type="ARBA" id="ARBA00022692"/>
    </source>
</evidence>
<comment type="similarity">
    <text evidence="2 15">Belongs to the cation transport ATPase (P-type) (TC 3.A.3) family. Type IB subfamily.</text>
</comment>
<dbReference type="PRINTS" id="PR00119">
    <property type="entry name" value="CATATPASE"/>
</dbReference>
<evidence type="ECO:0000313" key="18">
    <source>
        <dbReference type="EMBL" id="KAB8029969.1"/>
    </source>
</evidence>
<evidence type="ECO:0000256" key="2">
    <source>
        <dbReference type="ARBA" id="ARBA00006024"/>
    </source>
</evidence>
<dbReference type="InterPro" id="IPR008250">
    <property type="entry name" value="ATPase_P-typ_transduc_dom_A_sf"/>
</dbReference>